<reference evidence="1" key="1">
    <citation type="journal article" date="2019" name="MBio">
        <title>Virus Genomes from Deep Sea Sediments Expand the Ocean Megavirome and Support Independent Origins of Viral Gigantism.</title>
        <authorList>
            <person name="Backstrom D."/>
            <person name="Yutin N."/>
            <person name="Jorgensen S.L."/>
            <person name="Dharamshi J."/>
            <person name="Homa F."/>
            <person name="Zaremba-Niedwiedzka K."/>
            <person name="Spang A."/>
            <person name="Wolf Y.I."/>
            <person name="Koonin E.V."/>
            <person name="Ettema T.J."/>
        </authorList>
    </citation>
    <scope>NUCLEOTIDE SEQUENCE</scope>
</reference>
<dbReference type="EMBL" id="MK500301">
    <property type="protein sequence ID" value="QBK85001.1"/>
    <property type="molecule type" value="Genomic_DNA"/>
</dbReference>
<accession>A0A481YP14</accession>
<gene>
    <name evidence="1" type="ORF">LCDPAC02_02000</name>
</gene>
<name>A0A481YP14_9VIRU</name>
<sequence>MKVLLIPNFIEVDKIKEFYPKFTIFNKYYFKYYIYINGYESFINKYSNDIYIIELFHQFYYVDFINLYSDYESLIKNFNIIYNLYNKYEHKIIKNSNDLKDYGNEFLNIKNYNVLHIVGFTNLKNILDDIKFQLKGLLNNYFLICFYNFEQDMVNNISSFYNEDLSEYDFKDLKLDKNIFEF</sequence>
<evidence type="ECO:0000313" key="1">
    <source>
        <dbReference type="EMBL" id="QBK85001.1"/>
    </source>
</evidence>
<organism evidence="1">
    <name type="scientific">Pithovirus LCDPAC02</name>
    <dbReference type="NCBI Taxonomy" id="2506601"/>
    <lineage>
        <taxon>Viruses</taxon>
        <taxon>Pithoviruses</taxon>
    </lineage>
</organism>
<protein>
    <submittedName>
        <fullName evidence="1">Uncharacterized protein</fullName>
    </submittedName>
</protein>
<proteinExistence type="predicted"/>